<gene>
    <name evidence="2" type="ORF">GCM10023165_47790</name>
</gene>
<dbReference type="InterPro" id="IPR029063">
    <property type="entry name" value="SAM-dependent_MTases_sf"/>
</dbReference>
<organism evidence="2 3">
    <name type="scientific">Variovorax defluvii</name>
    <dbReference type="NCBI Taxonomy" id="913761"/>
    <lineage>
        <taxon>Bacteria</taxon>
        <taxon>Pseudomonadati</taxon>
        <taxon>Pseudomonadota</taxon>
        <taxon>Betaproteobacteria</taxon>
        <taxon>Burkholderiales</taxon>
        <taxon>Comamonadaceae</taxon>
        <taxon>Variovorax</taxon>
    </lineage>
</organism>
<accession>A0ABP8IC91</accession>
<feature type="domain" description="Methyltransferase type 11" evidence="1">
    <location>
        <begin position="47"/>
        <end position="142"/>
    </location>
</feature>
<dbReference type="Proteomes" id="UP001500975">
    <property type="component" value="Unassembled WGS sequence"/>
</dbReference>
<dbReference type="Pfam" id="PF08241">
    <property type="entry name" value="Methyltransf_11"/>
    <property type="match status" value="1"/>
</dbReference>
<evidence type="ECO:0000259" key="1">
    <source>
        <dbReference type="Pfam" id="PF08241"/>
    </source>
</evidence>
<dbReference type="RefSeq" id="WP_345541104.1">
    <property type="nucleotide sequence ID" value="NZ_BAABGJ010000080.1"/>
</dbReference>
<protein>
    <submittedName>
        <fullName evidence="2">Class I SAM-dependent methyltransferase</fullName>
    </submittedName>
</protein>
<keyword evidence="2" id="KW-0808">Transferase</keyword>
<evidence type="ECO:0000313" key="3">
    <source>
        <dbReference type="Proteomes" id="UP001500975"/>
    </source>
</evidence>
<dbReference type="EMBL" id="BAABGJ010000080">
    <property type="protein sequence ID" value="GAA4355548.1"/>
    <property type="molecule type" value="Genomic_DNA"/>
</dbReference>
<sequence>MNQDPFAELKKRQREMWASFAPTAMFTTPVAGHLVKFAQVAPGEAVLDVGTGTGVVALTAARAGARVTALDLTPALLEEARANARIAGLEDIVWTEGDAEQLPYADASFDVVLSQFGHMFAPRPEITIAEMRRVLKPGGRIAVATWPPEHLIGCMFALIGRYSPPPPAGASPPPQWGNPATVKERLGAHFDPPFFERGIMAFPALSIEHYRHFMERSIGPMQKLVESLATEPEKLATLRDEFAALVAPYYSDNVVRQDYLLTRAQAR</sequence>
<proteinExistence type="predicted"/>
<evidence type="ECO:0000313" key="2">
    <source>
        <dbReference type="EMBL" id="GAA4355548.1"/>
    </source>
</evidence>
<dbReference type="PANTHER" id="PTHR43591:SF24">
    <property type="entry name" value="2-METHOXY-6-POLYPRENYL-1,4-BENZOQUINOL METHYLASE, MITOCHONDRIAL"/>
    <property type="match status" value="1"/>
</dbReference>
<name>A0ABP8IC91_9BURK</name>
<dbReference type="GO" id="GO:0008168">
    <property type="term" value="F:methyltransferase activity"/>
    <property type="evidence" value="ECO:0007669"/>
    <property type="project" value="UniProtKB-KW"/>
</dbReference>
<dbReference type="CDD" id="cd02440">
    <property type="entry name" value="AdoMet_MTases"/>
    <property type="match status" value="1"/>
</dbReference>
<dbReference type="SUPFAM" id="SSF53335">
    <property type="entry name" value="S-adenosyl-L-methionine-dependent methyltransferases"/>
    <property type="match status" value="1"/>
</dbReference>
<keyword evidence="3" id="KW-1185">Reference proteome</keyword>
<dbReference type="GO" id="GO:0032259">
    <property type="term" value="P:methylation"/>
    <property type="evidence" value="ECO:0007669"/>
    <property type="project" value="UniProtKB-KW"/>
</dbReference>
<dbReference type="PANTHER" id="PTHR43591">
    <property type="entry name" value="METHYLTRANSFERASE"/>
    <property type="match status" value="1"/>
</dbReference>
<dbReference type="Gene3D" id="3.40.50.150">
    <property type="entry name" value="Vaccinia Virus protein VP39"/>
    <property type="match status" value="1"/>
</dbReference>
<comment type="caution">
    <text evidence="2">The sequence shown here is derived from an EMBL/GenBank/DDBJ whole genome shotgun (WGS) entry which is preliminary data.</text>
</comment>
<dbReference type="InterPro" id="IPR013216">
    <property type="entry name" value="Methyltransf_11"/>
</dbReference>
<keyword evidence="2" id="KW-0489">Methyltransferase</keyword>
<reference evidence="3" key="1">
    <citation type="journal article" date="2019" name="Int. J. Syst. Evol. Microbiol.">
        <title>The Global Catalogue of Microorganisms (GCM) 10K type strain sequencing project: providing services to taxonomists for standard genome sequencing and annotation.</title>
        <authorList>
            <consortium name="The Broad Institute Genomics Platform"/>
            <consortium name="The Broad Institute Genome Sequencing Center for Infectious Disease"/>
            <person name="Wu L."/>
            <person name="Ma J."/>
        </authorList>
    </citation>
    <scope>NUCLEOTIDE SEQUENCE [LARGE SCALE GENOMIC DNA]</scope>
    <source>
        <strain evidence="3">JCM 17804</strain>
    </source>
</reference>